<gene>
    <name evidence="2" type="ordered locus">VIT_03s0097g00230</name>
</gene>
<accession>D7TY42</accession>
<dbReference type="EMBL" id="FN596261">
    <property type="protein sequence ID" value="CBI35417.3"/>
    <property type="molecule type" value="Genomic_DNA"/>
</dbReference>
<name>D7TY42_VITVI</name>
<evidence type="ECO:0000313" key="2">
    <source>
        <dbReference type="EMBL" id="CBI35417.3"/>
    </source>
</evidence>
<proteinExistence type="predicted"/>
<reference evidence="3" key="1">
    <citation type="journal article" date="2007" name="Nature">
        <title>The grapevine genome sequence suggests ancestral hexaploidization in major angiosperm phyla.</title>
        <authorList>
            <consortium name="The French-Italian Public Consortium for Grapevine Genome Characterization."/>
            <person name="Jaillon O."/>
            <person name="Aury J.-M."/>
            <person name="Noel B."/>
            <person name="Policriti A."/>
            <person name="Clepet C."/>
            <person name="Casagrande A."/>
            <person name="Choisne N."/>
            <person name="Aubourg S."/>
            <person name="Vitulo N."/>
            <person name="Jubin C."/>
            <person name="Vezzi A."/>
            <person name="Legeai F."/>
            <person name="Hugueney P."/>
            <person name="Dasilva C."/>
            <person name="Horner D."/>
            <person name="Mica E."/>
            <person name="Jublot D."/>
            <person name="Poulain J."/>
            <person name="Bruyere C."/>
            <person name="Billault A."/>
            <person name="Segurens B."/>
            <person name="Gouyvenoux M."/>
            <person name="Ugarte E."/>
            <person name="Cattonaro F."/>
            <person name="Anthouard V."/>
            <person name="Vico V."/>
            <person name="Del Fabbro C."/>
            <person name="Alaux M."/>
            <person name="Di Gaspero G."/>
            <person name="Dumas V."/>
            <person name="Felice N."/>
            <person name="Paillard S."/>
            <person name="Juman I."/>
            <person name="Moroldo M."/>
            <person name="Scalabrin S."/>
            <person name="Canaguier A."/>
            <person name="Le Clainche I."/>
            <person name="Malacrida G."/>
            <person name="Durand E."/>
            <person name="Pesole G."/>
            <person name="Laucou V."/>
            <person name="Chatelet P."/>
            <person name="Merdinoglu D."/>
            <person name="Delledonne M."/>
            <person name="Pezzotti M."/>
            <person name="Lecharny A."/>
            <person name="Scarpelli C."/>
            <person name="Artiguenave F."/>
            <person name="Pe M.E."/>
            <person name="Valle G."/>
            <person name="Morgante M."/>
            <person name="Caboche M."/>
            <person name="Adam-Blondon A.-F."/>
            <person name="Weissenbach J."/>
            <person name="Quetier F."/>
            <person name="Wincker P."/>
        </authorList>
    </citation>
    <scope>NUCLEOTIDE SEQUENCE [LARGE SCALE GENOMIC DNA]</scope>
    <source>
        <strain evidence="3">cv. Pinot noir / PN40024</strain>
    </source>
</reference>
<organism evidence="2 3">
    <name type="scientific">Vitis vinifera</name>
    <name type="common">Grape</name>
    <dbReference type="NCBI Taxonomy" id="29760"/>
    <lineage>
        <taxon>Eukaryota</taxon>
        <taxon>Viridiplantae</taxon>
        <taxon>Streptophyta</taxon>
        <taxon>Embryophyta</taxon>
        <taxon>Tracheophyta</taxon>
        <taxon>Spermatophyta</taxon>
        <taxon>Magnoliopsida</taxon>
        <taxon>eudicotyledons</taxon>
        <taxon>Gunneridae</taxon>
        <taxon>Pentapetalae</taxon>
        <taxon>rosids</taxon>
        <taxon>Vitales</taxon>
        <taxon>Vitaceae</taxon>
        <taxon>Viteae</taxon>
        <taxon>Vitis</taxon>
    </lineage>
</organism>
<dbReference type="Proteomes" id="UP000009183">
    <property type="component" value="Chromosome 3"/>
</dbReference>
<dbReference type="PaxDb" id="29760-VIT_03s0097g00230.t01"/>
<dbReference type="HOGENOM" id="CLU_2709903_0_0_1"/>
<evidence type="ECO:0000313" key="3">
    <source>
        <dbReference type="Proteomes" id="UP000009183"/>
    </source>
</evidence>
<evidence type="ECO:0000256" key="1">
    <source>
        <dbReference type="SAM" id="MobiDB-lite"/>
    </source>
</evidence>
<protein>
    <submittedName>
        <fullName evidence="2">Uncharacterized protein</fullName>
    </submittedName>
</protein>
<sequence length="73" mass="8975">MAFEATTPEDGRLRRWRRRPRRGSSRRGRRAGRRQRLRERRFELRQRRRTPKAAPARFVRNERLLSCCPFSSH</sequence>
<feature type="region of interest" description="Disordered" evidence="1">
    <location>
        <begin position="1"/>
        <end position="56"/>
    </location>
</feature>
<keyword evidence="3" id="KW-1185">Reference proteome</keyword>
<dbReference type="AlphaFoldDB" id="D7TY42"/>
<dbReference type="InParanoid" id="D7TY42"/>
<feature type="compositionally biased region" description="Basic residues" evidence="1">
    <location>
        <begin position="14"/>
        <end position="39"/>
    </location>
</feature>